<evidence type="ECO:0000256" key="4">
    <source>
        <dbReference type="SAM" id="MobiDB-lite"/>
    </source>
</evidence>
<reference evidence="6" key="2">
    <citation type="journal article" date="2010" name="Science">
        <title>The genome of the Western clawed frog Xenopus tropicalis.</title>
        <authorList>
            <person name="Hellsten U."/>
            <person name="Harland R.M."/>
            <person name="Gilchrist M.J."/>
            <person name="Hendrix D."/>
            <person name="Jurka J."/>
            <person name="Kapitonov V."/>
            <person name="Ovcharenko I."/>
            <person name="Putnam N.H."/>
            <person name="Shu S."/>
            <person name="Taher L."/>
            <person name="Blitz I.L."/>
            <person name="Blumberg B."/>
            <person name="Dichmann D.S."/>
            <person name="Dubchak I."/>
            <person name="Amaya E."/>
            <person name="Detter J.C."/>
            <person name="Fletcher R."/>
            <person name="Gerhard D.S."/>
            <person name="Goodstein D."/>
            <person name="Graves T."/>
            <person name="Grigoriev I.V."/>
            <person name="Grimwood J."/>
            <person name="Kawashima T."/>
            <person name="Lindquist E."/>
            <person name="Lucas S.M."/>
            <person name="Mead P.E."/>
            <person name="Mitros T."/>
            <person name="Ogino H."/>
            <person name="Ohta Y."/>
            <person name="Poliakov A.V."/>
            <person name="Pollet N."/>
            <person name="Robert J."/>
            <person name="Salamov A."/>
            <person name="Sater A.K."/>
            <person name="Schmutz J."/>
            <person name="Terry A."/>
            <person name="Vize P.D."/>
            <person name="Warren W.C."/>
            <person name="Wells D."/>
            <person name="Wills A."/>
            <person name="Wilson R.K."/>
            <person name="Zimmerman L.B."/>
            <person name="Zorn A.M."/>
            <person name="Grainger R."/>
            <person name="Grammer T."/>
            <person name="Khokha M.K."/>
            <person name="Richardson P.M."/>
            <person name="Rokhsar D.S."/>
        </authorList>
    </citation>
    <scope>NUCLEOTIDE SEQUENCE [LARGE SCALE GENOMIC DNA]</scope>
    <source>
        <strain evidence="6">Nigerian</strain>
    </source>
</reference>
<dbReference type="EMBL" id="KV461638">
    <property type="protein sequence ID" value="OCA14441.1"/>
    <property type="molecule type" value="Genomic_DNA"/>
</dbReference>
<feature type="compositionally biased region" description="Gly residues" evidence="4">
    <location>
        <begin position="146"/>
        <end position="166"/>
    </location>
</feature>
<proteinExistence type="predicted"/>
<feature type="compositionally biased region" description="Gly residues" evidence="4">
    <location>
        <begin position="118"/>
        <end position="138"/>
    </location>
</feature>
<sequence length="246" mass="24372">MEPDCGAGAAPGVTMDHPGEPICPPNSSQREGGDRSDCCPPLGNNEHLEEPKEPDPSDGADWATPRDRTTGGDQGATGGDQGATGGDQGATGENQGATGGDQGATGENQGATGENQGATGGDQGATGGDQGATGGDQGATGENQGATGGDQGATGGDQGATGGDQGATGRDQGATGNMDLAGPPQGEEPTECSVLLEENPERECPICTEPYDGTSHKQSFLNCSHTVCNNCIRTIMEKASRAELGR</sequence>
<feature type="region of interest" description="Disordered" evidence="4">
    <location>
        <begin position="1"/>
        <end position="192"/>
    </location>
</feature>
<dbReference type="Pfam" id="PF13445">
    <property type="entry name" value="zf-RING_UBOX"/>
    <property type="match status" value="1"/>
</dbReference>
<protein>
    <recommendedName>
        <fullName evidence="5">Zinc finger RING-type eukaryotic domain-containing protein</fullName>
    </recommendedName>
</protein>
<feature type="compositionally biased region" description="Basic and acidic residues" evidence="4">
    <location>
        <begin position="46"/>
        <end position="55"/>
    </location>
</feature>
<name>A0A1B8XUW3_XENTR</name>
<feature type="non-terminal residue" evidence="6">
    <location>
        <position position="246"/>
    </location>
</feature>
<dbReference type="GO" id="GO:0008270">
    <property type="term" value="F:zinc ion binding"/>
    <property type="evidence" value="ECO:0007669"/>
    <property type="project" value="UniProtKB-KW"/>
</dbReference>
<reference evidence="6" key="3">
    <citation type="submission" date="2016-05" db="EMBL/GenBank/DDBJ databases">
        <title>WGS assembly of Xenopus tropicalis.</title>
        <authorList>
            <person name="Sessions A."/>
            <person name="Jenkins J."/>
            <person name="Mitros T."/>
            <person name="Lyons J.T."/>
            <person name="Dichmann D.S."/>
            <person name="Robert J."/>
            <person name="Harland R.M."/>
            <person name="Rokhsar D.S."/>
        </authorList>
    </citation>
    <scope>NUCLEOTIDE SEQUENCE</scope>
    <source>
        <strain evidence="6">Nigerian</strain>
    </source>
</reference>
<feature type="compositionally biased region" description="Gly residues" evidence="4">
    <location>
        <begin position="72"/>
        <end position="89"/>
    </location>
</feature>
<keyword evidence="2" id="KW-0863">Zinc-finger</keyword>
<keyword evidence="1" id="KW-0479">Metal-binding</keyword>
<evidence type="ECO:0000256" key="3">
    <source>
        <dbReference type="ARBA" id="ARBA00022833"/>
    </source>
</evidence>
<feature type="domain" description="Zinc finger RING-type eukaryotic" evidence="5">
    <location>
        <begin position="204"/>
        <end position="234"/>
    </location>
</feature>
<evidence type="ECO:0000313" key="6">
    <source>
        <dbReference type="EMBL" id="OCA14441.1"/>
    </source>
</evidence>
<accession>A0A1B8XUW3</accession>
<dbReference type="InterPro" id="IPR017907">
    <property type="entry name" value="Znf_RING_CS"/>
</dbReference>
<dbReference type="SUPFAM" id="SSF57850">
    <property type="entry name" value="RING/U-box"/>
    <property type="match status" value="1"/>
</dbReference>
<dbReference type="InterPro" id="IPR027370">
    <property type="entry name" value="Znf-RING_euk"/>
</dbReference>
<dbReference type="PROSITE" id="PS00518">
    <property type="entry name" value="ZF_RING_1"/>
    <property type="match status" value="1"/>
</dbReference>
<evidence type="ECO:0000256" key="2">
    <source>
        <dbReference type="ARBA" id="ARBA00022771"/>
    </source>
</evidence>
<dbReference type="AlphaFoldDB" id="A0A1B8XUW3"/>
<dbReference type="InterPro" id="IPR013083">
    <property type="entry name" value="Znf_RING/FYVE/PHD"/>
</dbReference>
<evidence type="ECO:0000256" key="1">
    <source>
        <dbReference type="ARBA" id="ARBA00022723"/>
    </source>
</evidence>
<keyword evidence="3" id="KW-0862">Zinc</keyword>
<organism evidence="6">
    <name type="scientific">Xenopus tropicalis</name>
    <name type="common">Western clawed frog</name>
    <name type="synonym">Silurana tropicalis</name>
    <dbReference type="NCBI Taxonomy" id="8364"/>
    <lineage>
        <taxon>Eukaryota</taxon>
        <taxon>Metazoa</taxon>
        <taxon>Chordata</taxon>
        <taxon>Craniata</taxon>
        <taxon>Vertebrata</taxon>
        <taxon>Euteleostomi</taxon>
        <taxon>Amphibia</taxon>
        <taxon>Batrachia</taxon>
        <taxon>Anura</taxon>
        <taxon>Pipoidea</taxon>
        <taxon>Pipidae</taxon>
        <taxon>Xenopodinae</taxon>
        <taxon>Xenopus</taxon>
        <taxon>Silurana</taxon>
    </lineage>
</organism>
<evidence type="ECO:0000259" key="5">
    <source>
        <dbReference type="Pfam" id="PF13445"/>
    </source>
</evidence>
<gene>
    <name evidence="6" type="ORF">XENTR_v90026785mg</name>
</gene>
<reference evidence="6" key="1">
    <citation type="submission" date="2009-11" db="EMBL/GenBank/DDBJ databases">
        <authorList>
            <consortium name="US DOE Joint Genome Institute (JGI-PGF)"/>
            <person name="Ottilar R."/>
            <person name="Schmutz J."/>
            <person name="Salamov A."/>
            <person name="Cheng J.F."/>
            <person name="Lucas S."/>
            <person name="Pitluck S."/>
            <person name="Gundlach H."/>
            <person name="Guo Y."/>
            <person name="Haberer G."/>
            <person name="Nasrallah J."/>
            <person name="Mayer K.F.X."/>
            <person name="van de Peer Y."/>
            <person name="Weigel D."/>
            <person name="Grigoriev I.V."/>
        </authorList>
    </citation>
    <scope>NUCLEOTIDE SEQUENCE</scope>
    <source>
        <strain evidence="6">Nigerian</strain>
    </source>
</reference>
<dbReference type="Gene3D" id="3.30.40.10">
    <property type="entry name" value="Zinc/RING finger domain, C3HC4 (zinc finger)"/>
    <property type="match status" value="1"/>
</dbReference>